<dbReference type="Proteomes" id="UP000500870">
    <property type="component" value="Chromosome 1"/>
</dbReference>
<evidence type="ECO:0000313" key="2">
    <source>
        <dbReference type="Proteomes" id="UP000500870"/>
    </source>
</evidence>
<dbReference type="RefSeq" id="WP_177319187.1">
    <property type="nucleotide sequence ID" value="NZ_CP050898.1"/>
</dbReference>
<protein>
    <submittedName>
        <fullName evidence="1">Uncharacterized protein</fullName>
    </submittedName>
</protein>
<accession>A0A6H0ZND0</accession>
<organism evidence="1 2">
    <name type="scientific">Agrobacterium pusense</name>
    <dbReference type="NCBI Taxonomy" id="648995"/>
    <lineage>
        <taxon>Bacteria</taxon>
        <taxon>Pseudomonadati</taxon>
        <taxon>Pseudomonadota</taxon>
        <taxon>Alphaproteobacteria</taxon>
        <taxon>Hyphomicrobiales</taxon>
        <taxon>Rhizobiaceae</taxon>
        <taxon>Rhizobium/Agrobacterium group</taxon>
        <taxon>Agrobacterium</taxon>
    </lineage>
</organism>
<proteinExistence type="predicted"/>
<dbReference type="EMBL" id="CP050898">
    <property type="protein sequence ID" value="QIX21401.1"/>
    <property type="molecule type" value="Genomic_DNA"/>
</dbReference>
<evidence type="ECO:0000313" key="1">
    <source>
        <dbReference type="EMBL" id="QIX21401.1"/>
    </source>
</evidence>
<sequence>MSENVWKEQAIQLMALLDQEKRKNAKLVEFMSFTSDDDALELLKTYGHEEAKNGIIRGDWRSFDDACMAAVKYLCDEWDFVFEHVDSDLSTPHTPTGE</sequence>
<name>A0A6H0ZND0_9HYPH</name>
<gene>
    <name evidence="1" type="ORF">FOB41_09755</name>
</gene>
<dbReference type="AlphaFoldDB" id="A0A6H0ZND0"/>
<reference evidence="1 2" key="1">
    <citation type="submission" date="2020-04" db="EMBL/GenBank/DDBJ databases">
        <title>FDA dAtabase for Regulatory Grade micrObial Sequences (FDA-ARGOS): Supporting development and validation of Infectious Disease Dx tests.</title>
        <authorList>
            <person name="Sciortino C."/>
            <person name="Tallon L."/>
            <person name="Sadzewicz L."/>
            <person name="Vavikolanu K."/>
            <person name="Mehta A."/>
            <person name="Aluvathingal J."/>
            <person name="Nadendla S."/>
            <person name="Nandy P."/>
            <person name="Geyer C."/>
            <person name="Yan Y."/>
            <person name="Sichtig H."/>
        </authorList>
    </citation>
    <scope>NUCLEOTIDE SEQUENCE [LARGE SCALE GENOMIC DNA]</scope>
    <source>
        <strain evidence="1 2">FDAARGOS_633</strain>
    </source>
</reference>